<protein>
    <submittedName>
        <fullName evidence="2">Uncharacterized protein</fullName>
    </submittedName>
</protein>
<accession>D6U249</accession>
<keyword evidence="1" id="KW-0472">Membrane</keyword>
<keyword evidence="1" id="KW-1133">Transmembrane helix</keyword>
<feature type="transmembrane region" description="Helical" evidence="1">
    <location>
        <begin position="165"/>
        <end position="194"/>
    </location>
</feature>
<feature type="transmembrane region" description="Helical" evidence="1">
    <location>
        <begin position="121"/>
        <end position="145"/>
    </location>
</feature>
<name>D6U249_KTERA</name>
<reference evidence="2 3" key="1">
    <citation type="journal article" date="2011" name="Stand. Genomic Sci.">
        <title>Non-contiguous finished genome sequence and contextual data of the filamentous soil bacterium Ktedonobacter racemifer type strain (SOSP1-21).</title>
        <authorList>
            <person name="Chang Y.J."/>
            <person name="Land M."/>
            <person name="Hauser L."/>
            <person name="Chertkov O."/>
            <person name="Del Rio T.G."/>
            <person name="Nolan M."/>
            <person name="Copeland A."/>
            <person name="Tice H."/>
            <person name="Cheng J.F."/>
            <person name="Lucas S."/>
            <person name="Han C."/>
            <person name="Goodwin L."/>
            <person name="Pitluck S."/>
            <person name="Ivanova N."/>
            <person name="Ovchinikova G."/>
            <person name="Pati A."/>
            <person name="Chen A."/>
            <person name="Palaniappan K."/>
            <person name="Mavromatis K."/>
            <person name="Liolios K."/>
            <person name="Brettin T."/>
            <person name="Fiebig A."/>
            <person name="Rohde M."/>
            <person name="Abt B."/>
            <person name="Goker M."/>
            <person name="Detter J.C."/>
            <person name="Woyke T."/>
            <person name="Bristow J."/>
            <person name="Eisen J.A."/>
            <person name="Markowitz V."/>
            <person name="Hugenholtz P."/>
            <person name="Kyrpides N.C."/>
            <person name="Klenk H.P."/>
            <person name="Lapidus A."/>
        </authorList>
    </citation>
    <scope>NUCLEOTIDE SEQUENCE [LARGE SCALE GENOMIC DNA]</scope>
    <source>
        <strain evidence="3">DSM 44963</strain>
    </source>
</reference>
<dbReference type="Proteomes" id="UP000004508">
    <property type="component" value="Unassembled WGS sequence"/>
</dbReference>
<keyword evidence="3" id="KW-1185">Reference proteome</keyword>
<keyword evidence="1" id="KW-0812">Transmembrane</keyword>
<sequence>MMKNVLNQFLNQPRSSQPATRFDRVAFVYGLTCGLILAIIITSLLIWLQVRGMQEFGGLPRSISGAFPTMLNFMLANGMFASRFQGESQWPFLLLSLGLVDFCISIVAFRHTGKASTAMTASLWTAFWFLLLNRMVSSIFIYQGVQANNRLLQENPSFHIPSAPFLSNFIASSIALLFFSFILSATIGAFGGWLGERMQRLMLPNSANSRPEN</sequence>
<evidence type="ECO:0000313" key="2">
    <source>
        <dbReference type="EMBL" id="EFH82717.1"/>
    </source>
</evidence>
<feature type="transmembrane region" description="Helical" evidence="1">
    <location>
        <begin position="90"/>
        <end position="109"/>
    </location>
</feature>
<comment type="caution">
    <text evidence="2">The sequence shown here is derived from an EMBL/GenBank/DDBJ whole genome shotgun (WGS) entry which is preliminary data.</text>
</comment>
<dbReference type="InParanoid" id="D6U249"/>
<gene>
    <name evidence="2" type="ORF">Krac_3557</name>
</gene>
<dbReference type="AlphaFoldDB" id="D6U249"/>
<organism evidence="2 3">
    <name type="scientific">Ktedonobacter racemifer DSM 44963</name>
    <dbReference type="NCBI Taxonomy" id="485913"/>
    <lineage>
        <taxon>Bacteria</taxon>
        <taxon>Bacillati</taxon>
        <taxon>Chloroflexota</taxon>
        <taxon>Ktedonobacteria</taxon>
        <taxon>Ktedonobacterales</taxon>
        <taxon>Ktedonobacteraceae</taxon>
        <taxon>Ktedonobacter</taxon>
    </lineage>
</organism>
<evidence type="ECO:0000256" key="1">
    <source>
        <dbReference type="SAM" id="Phobius"/>
    </source>
</evidence>
<proteinExistence type="predicted"/>
<dbReference type="EMBL" id="ADVG01000004">
    <property type="protein sequence ID" value="EFH82717.1"/>
    <property type="molecule type" value="Genomic_DNA"/>
</dbReference>
<feature type="transmembrane region" description="Helical" evidence="1">
    <location>
        <begin position="26"/>
        <end position="50"/>
    </location>
</feature>
<evidence type="ECO:0000313" key="3">
    <source>
        <dbReference type="Proteomes" id="UP000004508"/>
    </source>
</evidence>